<comment type="subcellular location">
    <subcellularLocation>
        <location evidence="1">Cell membrane</location>
        <topology evidence="1">Single-pass membrane protein</topology>
    </subcellularLocation>
</comment>
<name>A0A6N3AF35_STASI</name>
<dbReference type="InterPro" id="IPR055210">
    <property type="entry name" value="CtpA/B_N"/>
</dbReference>
<feature type="domain" description="PDZ" evidence="11">
    <location>
        <begin position="139"/>
        <end position="207"/>
    </location>
</feature>
<sequence length="511" mass="57606">MNYPFKLELIYAHQRNLRKGHIRVTQHNDETNQPSDEQDSKKAPKFFKIKRWKFITFSILALLLTIILTVFATIAIAHKFSGLDDSQRKSFSKVESTYQTLANDYYKKQDSEKLSESAINGMVKSLKDPYSQYMTKDETKSFNEDVSGDFVGIGAEMQQRNKEISVTSPMKGSPAEKAGVQPKDVLTKVDGKSIKGKSLTEVVKMVRGKEGTEVTLTIKRANQEQNIKIKREKIHVKSVEYKKEGDVGVFTINKFQEDTAAELKTNIMKAHKQGVRKIVLDLRNNPGGLLNEAVKMSNIFIDKNKPVVKLQKGKEIESVNTPTDPLKEAKDMKVSILVNEGSASASEVFTGAMKDYNKAKVYGEKTFGKGIVQTTQEYSDGSLLKYTEMKWLTPHGTYIHGKGIKPDVEIASPKYQSLSMIPDDKVFKEGDQDKNVKSIKIGLKALDYQVGKENNDYDAKLKSAVEDFQKDNQLPVTGKFDKETNQKFAEKLVDKANKDDEMLDALIKKLK</sequence>
<evidence type="ECO:0000256" key="1">
    <source>
        <dbReference type="ARBA" id="ARBA00004162"/>
    </source>
</evidence>
<dbReference type="PROSITE" id="PS50106">
    <property type="entry name" value="PDZ"/>
    <property type="match status" value="1"/>
</dbReference>
<dbReference type="Gene3D" id="3.30.750.44">
    <property type="match status" value="1"/>
</dbReference>
<dbReference type="Gene3D" id="2.30.42.10">
    <property type="match status" value="1"/>
</dbReference>
<dbReference type="GO" id="GO:0008236">
    <property type="term" value="F:serine-type peptidase activity"/>
    <property type="evidence" value="ECO:0007669"/>
    <property type="project" value="UniProtKB-KW"/>
</dbReference>
<dbReference type="GO" id="GO:0030288">
    <property type="term" value="C:outer membrane-bounded periplasmic space"/>
    <property type="evidence" value="ECO:0007669"/>
    <property type="project" value="TreeGrafter"/>
</dbReference>
<dbReference type="CDD" id="cd07560">
    <property type="entry name" value="Peptidase_S41_CPP"/>
    <property type="match status" value="1"/>
</dbReference>
<evidence type="ECO:0000256" key="8">
    <source>
        <dbReference type="ARBA" id="ARBA00022989"/>
    </source>
</evidence>
<dbReference type="PANTHER" id="PTHR32060">
    <property type="entry name" value="TAIL-SPECIFIC PROTEASE"/>
    <property type="match status" value="1"/>
</dbReference>
<dbReference type="Gene3D" id="1.10.101.10">
    <property type="entry name" value="PGBD-like superfamily/PGBD"/>
    <property type="match status" value="1"/>
</dbReference>
<evidence type="ECO:0000313" key="12">
    <source>
        <dbReference type="EMBL" id="VYT88937.1"/>
    </source>
</evidence>
<dbReference type="InterPro" id="IPR029045">
    <property type="entry name" value="ClpP/crotonase-like_dom_sf"/>
</dbReference>
<keyword evidence="4 9" id="KW-0645">Protease</keyword>
<dbReference type="SUPFAM" id="SSF52096">
    <property type="entry name" value="ClpP/crotonase"/>
    <property type="match status" value="1"/>
</dbReference>
<dbReference type="SUPFAM" id="SSF50156">
    <property type="entry name" value="PDZ domain-like"/>
    <property type="match status" value="1"/>
</dbReference>
<evidence type="ECO:0000256" key="6">
    <source>
        <dbReference type="ARBA" id="ARBA00022801"/>
    </source>
</evidence>
<dbReference type="SUPFAM" id="SSF47090">
    <property type="entry name" value="PGBD-like"/>
    <property type="match status" value="1"/>
</dbReference>
<dbReference type="SMART" id="SM00245">
    <property type="entry name" value="TSPc"/>
    <property type="match status" value="1"/>
</dbReference>
<gene>
    <name evidence="12" type="ORF">SSLFYP27_00895</name>
</gene>
<proteinExistence type="inferred from homology"/>
<dbReference type="SMART" id="SM00228">
    <property type="entry name" value="PDZ"/>
    <property type="match status" value="1"/>
</dbReference>
<dbReference type="RefSeq" id="WP_156666580.1">
    <property type="nucleotide sequence ID" value="NZ_CACRUO010000021.1"/>
</dbReference>
<dbReference type="InterPro" id="IPR001478">
    <property type="entry name" value="PDZ"/>
</dbReference>
<keyword evidence="7 9" id="KW-0720">Serine protease</keyword>
<evidence type="ECO:0000259" key="11">
    <source>
        <dbReference type="PROSITE" id="PS50106"/>
    </source>
</evidence>
<dbReference type="FunFam" id="2.30.42.10:FF:000063">
    <property type="entry name" value="Peptidase, S41 family"/>
    <property type="match status" value="1"/>
</dbReference>
<dbReference type="Pfam" id="PF01471">
    <property type="entry name" value="PG_binding_1"/>
    <property type="match status" value="1"/>
</dbReference>
<dbReference type="CDD" id="cd06782">
    <property type="entry name" value="cpPDZ_CPP-like"/>
    <property type="match status" value="1"/>
</dbReference>
<protein>
    <recommendedName>
        <fullName evidence="3">Probable CtpA-like serine protease</fullName>
    </recommendedName>
</protein>
<dbReference type="GO" id="GO:0007165">
    <property type="term" value="P:signal transduction"/>
    <property type="evidence" value="ECO:0007669"/>
    <property type="project" value="TreeGrafter"/>
</dbReference>
<organism evidence="12">
    <name type="scientific">Staphylococcus simulans</name>
    <dbReference type="NCBI Taxonomy" id="1286"/>
    <lineage>
        <taxon>Bacteria</taxon>
        <taxon>Bacillati</taxon>
        <taxon>Bacillota</taxon>
        <taxon>Bacilli</taxon>
        <taxon>Bacillales</taxon>
        <taxon>Staphylococcaceae</taxon>
        <taxon>Staphylococcus</taxon>
    </lineage>
</organism>
<evidence type="ECO:0000256" key="4">
    <source>
        <dbReference type="ARBA" id="ARBA00022670"/>
    </source>
</evidence>
<dbReference type="GO" id="GO:0004175">
    <property type="term" value="F:endopeptidase activity"/>
    <property type="evidence" value="ECO:0007669"/>
    <property type="project" value="TreeGrafter"/>
</dbReference>
<dbReference type="InterPro" id="IPR036366">
    <property type="entry name" value="PGBDSf"/>
</dbReference>
<keyword evidence="6 9" id="KW-0378">Hydrolase</keyword>
<dbReference type="GO" id="GO:0005886">
    <property type="term" value="C:plasma membrane"/>
    <property type="evidence" value="ECO:0007669"/>
    <property type="project" value="UniProtKB-SubCell"/>
</dbReference>
<evidence type="ECO:0000256" key="9">
    <source>
        <dbReference type="RuleBase" id="RU004404"/>
    </source>
</evidence>
<dbReference type="Pfam" id="PF22694">
    <property type="entry name" value="CtpB_N-like"/>
    <property type="match status" value="1"/>
</dbReference>
<dbReference type="InterPro" id="IPR004447">
    <property type="entry name" value="Peptidase_S41A"/>
</dbReference>
<keyword evidence="10" id="KW-0472">Membrane</keyword>
<keyword evidence="5 10" id="KW-0812">Transmembrane</keyword>
<accession>A0A6N3AF35</accession>
<dbReference type="AlphaFoldDB" id="A0A6N3AF35"/>
<dbReference type="InterPro" id="IPR002477">
    <property type="entry name" value="Peptidoglycan-bd-like"/>
</dbReference>
<dbReference type="Pfam" id="PF03572">
    <property type="entry name" value="Peptidase_S41"/>
    <property type="match status" value="1"/>
</dbReference>
<evidence type="ECO:0000256" key="5">
    <source>
        <dbReference type="ARBA" id="ARBA00022692"/>
    </source>
</evidence>
<dbReference type="InterPro" id="IPR036034">
    <property type="entry name" value="PDZ_sf"/>
</dbReference>
<dbReference type="NCBIfam" id="TIGR00225">
    <property type="entry name" value="prc"/>
    <property type="match status" value="1"/>
</dbReference>
<dbReference type="InterPro" id="IPR041489">
    <property type="entry name" value="PDZ_6"/>
</dbReference>
<feature type="transmembrane region" description="Helical" evidence="10">
    <location>
        <begin position="54"/>
        <end position="77"/>
    </location>
</feature>
<evidence type="ECO:0000256" key="7">
    <source>
        <dbReference type="ARBA" id="ARBA00022825"/>
    </source>
</evidence>
<dbReference type="GO" id="GO:0006508">
    <property type="term" value="P:proteolysis"/>
    <property type="evidence" value="ECO:0007669"/>
    <property type="project" value="UniProtKB-KW"/>
</dbReference>
<dbReference type="FunFam" id="3.30.750.44:FF:000001">
    <property type="entry name" value="S41 family peptidase"/>
    <property type="match status" value="1"/>
</dbReference>
<dbReference type="InterPro" id="IPR005151">
    <property type="entry name" value="Tail-specific_protease"/>
</dbReference>
<keyword evidence="8 10" id="KW-1133">Transmembrane helix</keyword>
<comment type="similarity">
    <text evidence="2 9">Belongs to the peptidase S41A family.</text>
</comment>
<reference evidence="12" key="1">
    <citation type="submission" date="2019-11" db="EMBL/GenBank/DDBJ databases">
        <authorList>
            <person name="Feng L."/>
        </authorList>
    </citation>
    <scope>NUCLEOTIDE SEQUENCE</scope>
    <source>
        <strain evidence="12">SsimulansLFYP27</strain>
    </source>
</reference>
<dbReference type="EMBL" id="CACRUO010000021">
    <property type="protein sequence ID" value="VYT88937.1"/>
    <property type="molecule type" value="Genomic_DNA"/>
</dbReference>
<dbReference type="PANTHER" id="PTHR32060:SF30">
    <property type="entry name" value="CARBOXY-TERMINAL PROCESSING PROTEASE CTPA"/>
    <property type="match status" value="1"/>
</dbReference>
<dbReference type="Gene3D" id="3.90.226.10">
    <property type="entry name" value="2-enoyl-CoA Hydratase, Chain A, domain 1"/>
    <property type="match status" value="1"/>
</dbReference>
<evidence type="ECO:0000256" key="2">
    <source>
        <dbReference type="ARBA" id="ARBA00009179"/>
    </source>
</evidence>
<evidence type="ECO:0000256" key="3">
    <source>
        <dbReference type="ARBA" id="ARBA00022029"/>
    </source>
</evidence>
<evidence type="ECO:0000256" key="10">
    <source>
        <dbReference type="SAM" id="Phobius"/>
    </source>
</evidence>
<dbReference type="Pfam" id="PF17820">
    <property type="entry name" value="PDZ_6"/>
    <property type="match status" value="1"/>
</dbReference>
<dbReference type="InterPro" id="IPR036365">
    <property type="entry name" value="PGBD-like_sf"/>
</dbReference>